<comment type="caution">
    <text evidence="1">The sequence shown here is derived from an EMBL/GenBank/DDBJ whole genome shotgun (WGS) entry which is preliminary data.</text>
</comment>
<protein>
    <submittedName>
        <fullName evidence="1">Uncharacterized protein</fullName>
    </submittedName>
</protein>
<evidence type="ECO:0000313" key="2">
    <source>
        <dbReference type="Proteomes" id="UP000649768"/>
    </source>
</evidence>
<evidence type="ECO:0000313" key="1">
    <source>
        <dbReference type="EMBL" id="MBD8513415.1"/>
    </source>
</evidence>
<dbReference type="RefSeq" id="WP_192016116.1">
    <property type="nucleotide sequence ID" value="NZ_JACYTP010000007.1"/>
</dbReference>
<reference evidence="1 2" key="1">
    <citation type="submission" date="2020-09" db="EMBL/GenBank/DDBJ databases">
        <title>Photobacterium sp. CAU 1568 isolated from sand of Sido Beach.</title>
        <authorList>
            <person name="Kim W."/>
        </authorList>
    </citation>
    <scope>NUCLEOTIDE SEQUENCE [LARGE SCALE GENOMIC DNA]</scope>
    <source>
        <strain evidence="1 2">CAU 1568</strain>
    </source>
</reference>
<dbReference type="EMBL" id="JACYTP010000007">
    <property type="protein sequence ID" value="MBD8513415.1"/>
    <property type="molecule type" value="Genomic_DNA"/>
</dbReference>
<keyword evidence="2" id="KW-1185">Reference proteome</keyword>
<gene>
    <name evidence="1" type="ORF">IFO68_12115</name>
</gene>
<accession>A0ABR9BLH9</accession>
<sequence>MKVVCKVNNLNSFSDENVLKRLNKYISMPEGEVELDIGKEYTVYGVIFWDNSPWYYICVEEYDEYPKPFAAEFFNVSDDRLSSYWELSAVEQEEREVLSSLVFKEWAKDPFFYERLIEGDSEASVLFNNYRQLIDQE</sequence>
<dbReference type="Proteomes" id="UP000649768">
    <property type="component" value="Unassembled WGS sequence"/>
</dbReference>
<organism evidence="1 2">
    <name type="scientific">Photobacterium arenosum</name>
    <dbReference type="NCBI Taxonomy" id="2774143"/>
    <lineage>
        <taxon>Bacteria</taxon>
        <taxon>Pseudomonadati</taxon>
        <taxon>Pseudomonadota</taxon>
        <taxon>Gammaproteobacteria</taxon>
        <taxon>Vibrionales</taxon>
        <taxon>Vibrionaceae</taxon>
        <taxon>Photobacterium</taxon>
    </lineage>
</organism>
<name>A0ABR9BLH9_9GAMM</name>
<proteinExistence type="predicted"/>